<evidence type="ECO:0000256" key="1">
    <source>
        <dbReference type="ARBA" id="ARBA00001946"/>
    </source>
</evidence>
<dbReference type="GO" id="GO:0019843">
    <property type="term" value="F:rRNA binding"/>
    <property type="evidence" value="ECO:0007669"/>
    <property type="project" value="UniProtKB-KW"/>
</dbReference>
<dbReference type="GO" id="GO:0005737">
    <property type="term" value="C:cytoplasm"/>
    <property type="evidence" value="ECO:0007669"/>
    <property type="project" value="UniProtKB-SubCell"/>
</dbReference>
<evidence type="ECO:0000256" key="18">
    <source>
        <dbReference type="SAM" id="MobiDB-lite"/>
    </source>
</evidence>
<evidence type="ECO:0000256" key="9">
    <source>
        <dbReference type="ARBA" id="ARBA00022694"/>
    </source>
</evidence>
<keyword evidence="12" id="KW-0699">rRNA-binding</keyword>
<dbReference type="GO" id="GO:0004540">
    <property type="term" value="F:RNA nuclease activity"/>
    <property type="evidence" value="ECO:0007669"/>
    <property type="project" value="InterPro"/>
</dbReference>
<sequence>MSNEILIDAARQEETRVAIVKNKRLEDYDYESNSRRPIRGNIYLAKVIRVEPSLQASFLEYGGNRNAFLPFSEISPDYYQIPVADKQKLKDLEKNDSLGDLEDDEITEKHTSIDNIAGDPLEESKIKREKPYKVKYKIQEVIKKHQIVLIQIVKEERGNKGAAATTYISIPGRYCVLMPNSGRGGGISRRINNSQERKKIKKIFEKLTIPSDMGLIIRTAGGDTTQSEIRKDYNYLIKTWNKIREETLSAKAPNIIYEDGNIIKKTIRDSYTKEIDRIYIDGDEKYKIAKNFMKMIMPSHAVKVQKWKEDAPIFQKDKVEEQLNSIFSEKVSLKSGGSLVINQTEALVAIDVNSGTSKKDYNIEDTAVRTNQEAAQEIARQLRLRDMAGLIVIDFIDMEKFKNRSLIEKKLKESLKSDRSKIQVGRISSFGLLEMSRQRIRSSVQEENYDVCPTCNGSGSLRSMESISLEFFRNLNIAVKDKRATKANVEIPLDLLNFIINGKREQLSDLEKENKISISLKANNTLRGEEKNITLYDSKLNKLALKKNDEIRKNNRNRKKPEKPQIKDKTKTEGKKKNIKEKDSSKTKSNKNNKNKHVRKETKEDINKEKEVKKTKNTKEEKNNDNYIGAPVKSD</sequence>
<keyword evidence="14" id="KW-0378">Hydrolase</keyword>
<evidence type="ECO:0000256" key="10">
    <source>
        <dbReference type="ARBA" id="ARBA00022722"/>
    </source>
</evidence>
<dbReference type="Pfam" id="PF20833">
    <property type="entry name" value="RNase_E_G_Thio"/>
    <property type="match status" value="1"/>
</dbReference>
<dbReference type="AlphaFoldDB" id="A0A382AIZ3"/>
<dbReference type="Pfam" id="PF10150">
    <property type="entry name" value="RNase_E_G"/>
    <property type="match status" value="1"/>
</dbReference>
<proteinExistence type="inferred from homology"/>
<keyword evidence="10" id="KW-0540">Nuclease</keyword>
<evidence type="ECO:0000313" key="20">
    <source>
        <dbReference type="EMBL" id="SVB01102.1"/>
    </source>
</evidence>
<comment type="similarity">
    <text evidence="3">Belongs to the RNase E/G family. RNase G subfamily.</text>
</comment>
<dbReference type="InterPro" id="IPR048583">
    <property type="entry name" value="RNase_E_G_thioredoxin-like"/>
</dbReference>
<dbReference type="SUPFAM" id="SSF50249">
    <property type="entry name" value="Nucleic acid-binding proteins"/>
    <property type="match status" value="1"/>
</dbReference>
<dbReference type="InterPro" id="IPR019307">
    <property type="entry name" value="RNA-bd_AU-1/RNase_E/G"/>
</dbReference>
<keyword evidence="8" id="KW-0698">rRNA processing</keyword>
<dbReference type="GO" id="GO:0008033">
    <property type="term" value="P:tRNA processing"/>
    <property type="evidence" value="ECO:0007669"/>
    <property type="project" value="UniProtKB-KW"/>
</dbReference>
<dbReference type="PANTHER" id="PTHR30001:SF1">
    <property type="entry name" value="RIBONUCLEASE E_G-LIKE PROTEIN, CHLOROPLASTIC"/>
    <property type="match status" value="1"/>
</dbReference>
<dbReference type="GO" id="GO:0046872">
    <property type="term" value="F:metal ion binding"/>
    <property type="evidence" value="ECO:0007669"/>
    <property type="project" value="UniProtKB-KW"/>
</dbReference>
<evidence type="ECO:0000256" key="7">
    <source>
        <dbReference type="ARBA" id="ARBA00022519"/>
    </source>
</evidence>
<dbReference type="GO" id="GO:0004519">
    <property type="term" value="F:endonuclease activity"/>
    <property type="evidence" value="ECO:0007669"/>
    <property type="project" value="UniProtKB-KW"/>
</dbReference>
<evidence type="ECO:0000256" key="4">
    <source>
        <dbReference type="ARBA" id="ARBA00017719"/>
    </source>
</evidence>
<name>A0A382AIZ3_9ZZZZ</name>
<dbReference type="NCBIfam" id="TIGR00757">
    <property type="entry name" value="RNaseEG"/>
    <property type="match status" value="1"/>
</dbReference>
<evidence type="ECO:0000259" key="19">
    <source>
        <dbReference type="SMART" id="SM00316"/>
    </source>
</evidence>
<comment type="subcellular location">
    <subcellularLocation>
        <location evidence="2">Cytoplasm</location>
    </subcellularLocation>
</comment>
<feature type="compositionally biased region" description="Basic and acidic residues" evidence="18">
    <location>
        <begin position="562"/>
        <end position="586"/>
    </location>
</feature>
<dbReference type="InterPro" id="IPR012340">
    <property type="entry name" value="NA-bd_OB-fold"/>
</dbReference>
<evidence type="ECO:0000256" key="6">
    <source>
        <dbReference type="ARBA" id="ARBA00022490"/>
    </source>
</evidence>
<evidence type="ECO:0000256" key="5">
    <source>
        <dbReference type="ARBA" id="ARBA00022475"/>
    </source>
</evidence>
<evidence type="ECO:0000256" key="14">
    <source>
        <dbReference type="ARBA" id="ARBA00022801"/>
    </source>
</evidence>
<dbReference type="InterPro" id="IPR003029">
    <property type="entry name" value="S1_domain"/>
</dbReference>
<dbReference type="SMART" id="SM00316">
    <property type="entry name" value="S1"/>
    <property type="match status" value="1"/>
</dbReference>
<feature type="non-terminal residue" evidence="20">
    <location>
        <position position="635"/>
    </location>
</feature>
<dbReference type="EMBL" id="UINC01025467">
    <property type="protein sequence ID" value="SVB01102.1"/>
    <property type="molecule type" value="Genomic_DNA"/>
</dbReference>
<evidence type="ECO:0000256" key="11">
    <source>
        <dbReference type="ARBA" id="ARBA00022723"/>
    </source>
</evidence>
<dbReference type="Gene3D" id="3.40.1260.20">
    <property type="entry name" value="Ribonuclease E, catalytic domain"/>
    <property type="match status" value="1"/>
</dbReference>
<keyword evidence="15" id="KW-0460">Magnesium</keyword>
<keyword evidence="7" id="KW-0997">Cell inner membrane</keyword>
<evidence type="ECO:0000256" key="3">
    <source>
        <dbReference type="ARBA" id="ARBA00005663"/>
    </source>
</evidence>
<keyword evidence="13" id="KW-0255">Endonuclease</keyword>
<dbReference type="CDD" id="cd04453">
    <property type="entry name" value="S1_RNase_E"/>
    <property type="match status" value="1"/>
</dbReference>
<keyword evidence="5" id="KW-1003">Cell membrane</keyword>
<keyword evidence="17" id="KW-0472">Membrane</keyword>
<feature type="domain" description="S1 motif" evidence="19">
    <location>
        <begin position="38"/>
        <end position="167"/>
    </location>
</feature>
<feature type="compositionally biased region" description="Basic residues" evidence="18">
    <location>
        <begin position="588"/>
        <end position="600"/>
    </location>
</feature>
<dbReference type="PANTHER" id="PTHR30001">
    <property type="entry name" value="RIBONUCLEASE"/>
    <property type="match status" value="1"/>
</dbReference>
<dbReference type="GO" id="GO:0016787">
    <property type="term" value="F:hydrolase activity"/>
    <property type="evidence" value="ECO:0007669"/>
    <property type="project" value="UniProtKB-KW"/>
</dbReference>
<accession>A0A382AIZ3</accession>
<dbReference type="Gene3D" id="2.40.50.140">
    <property type="entry name" value="Nucleic acid-binding proteins"/>
    <property type="match status" value="1"/>
</dbReference>
<evidence type="ECO:0000256" key="17">
    <source>
        <dbReference type="ARBA" id="ARBA00023136"/>
    </source>
</evidence>
<evidence type="ECO:0000256" key="13">
    <source>
        <dbReference type="ARBA" id="ARBA00022759"/>
    </source>
</evidence>
<dbReference type="GO" id="GO:0006364">
    <property type="term" value="P:rRNA processing"/>
    <property type="evidence" value="ECO:0007669"/>
    <property type="project" value="UniProtKB-KW"/>
</dbReference>
<organism evidence="20">
    <name type="scientific">marine metagenome</name>
    <dbReference type="NCBI Taxonomy" id="408172"/>
    <lineage>
        <taxon>unclassified sequences</taxon>
        <taxon>metagenomes</taxon>
        <taxon>ecological metagenomes</taxon>
    </lineage>
</organism>
<evidence type="ECO:0000256" key="12">
    <source>
        <dbReference type="ARBA" id="ARBA00022730"/>
    </source>
</evidence>
<evidence type="ECO:0000256" key="8">
    <source>
        <dbReference type="ARBA" id="ARBA00022552"/>
    </source>
</evidence>
<evidence type="ECO:0000256" key="2">
    <source>
        <dbReference type="ARBA" id="ARBA00004496"/>
    </source>
</evidence>
<keyword evidence="9" id="KW-0819">tRNA processing</keyword>
<keyword evidence="16" id="KW-0694">RNA-binding</keyword>
<feature type="region of interest" description="Disordered" evidence="18">
    <location>
        <begin position="547"/>
        <end position="635"/>
    </location>
</feature>
<keyword evidence="11" id="KW-0479">Metal-binding</keyword>
<dbReference type="InterPro" id="IPR004659">
    <property type="entry name" value="RNase_E/G"/>
</dbReference>
<evidence type="ECO:0000256" key="16">
    <source>
        <dbReference type="ARBA" id="ARBA00022884"/>
    </source>
</evidence>
<gene>
    <name evidence="20" type="ORF">METZ01_LOCUS153956</name>
</gene>
<reference evidence="20" key="1">
    <citation type="submission" date="2018-05" db="EMBL/GenBank/DDBJ databases">
        <authorList>
            <person name="Lanie J.A."/>
            <person name="Ng W.-L."/>
            <person name="Kazmierczak K.M."/>
            <person name="Andrzejewski T.M."/>
            <person name="Davidsen T.M."/>
            <person name="Wayne K.J."/>
            <person name="Tettelin H."/>
            <person name="Glass J.I."/>
            <person name="Rusch D."/>
            <person name="Podicherti R."/>
            <person name="Tsui H.-C.T."/>
            <person name="Winkler M.E."/>
        </authorList>
    </citation>
    <scope>NUCLEOTIDE SEQUENCE</scope>
</reference>
<evidence type="ECO:0000256" key="15">
    <source>
        <dbReference type="ARBA" id="ARBA00022842"/>
    </source>
</evidence>
<keyword evidence="6" id="KW-0963">Cytoplasm</keyword>
<comment type="cofactor">
    <cofactor evidence="1">
        <name>Mg(2+)</name>
        <dbReference type="ChEBI" id="CHEBI:18420"/>
    </cofactor>
</comment>
<protein>
    <recommendedName>
        <fullName evidence="4">Ribonuclease G</fullName>
    </recommendedName>
</protein>
<feature type="compositionally biased region" description="Basic and acidic residues" evidence="18">
    <location>
        <begin position="601"/>
        <end position="624"/>
    </location>
</feature>